<protein>
    <submittedName>
        <fullName evidence="6">Oxidoreductase YkwC</fullName>
    </submittedName>
</protein>
<evidence type="ECO:0000256" key="2">
    <source>
        <dbReference type="ARBA" id="ARBA00023002"/>
    </source>
</evidence>
<evidence type="ECO:0000313" key="7">
    <source>
        <dbReference type="Proteomes" id="UP000319578"/>
    </source>
</evidence>
<dbReference type="InterPro" id="IPR015815">
    <property type="entry name" value="HIBADH-related"/>
</dbReference>
<name>A0ABQ0TUS8_9BACL</name>
<organism evidence="6 7">
    <name type="scientific">Brevibacillus reuszeri</name>
    <dbReference type="NCBI Taxonomy" id="54915"/>
    <lineage>
        <taxon>Bacteria</taxon>
        <taxon>Bacillati</taxon>
        <taxon>Bacillota</taxon>
        <taxon>Bacilli</taxon>
        <taxon>Bacillales</taxon>
        <taxon>Paenibacillaceae</taxon>
        <taxon>Brevibacillus</taxon>
    </lineage>
</organism>
<reference evidence="6 7" key="1">
    <citation type="submission" date="2019-06" db="EMBL/GenBank/DDBJ databases">
        <title>Whole genome shotgun sequence of Brevibacillus reuszeri NBRC 15719.</title>
        <authorList>
            <person name="Hosoyama A."/>
            <person name="Uohara A."/>
            <person name="Ohji S."/>
            <person name="Ichikawa N."/>
        </authorList>
    </citation>
    <scope>NUCLEOTIDE SEQUENCE [LARGE SCALE GENOMIC DNA]</scope>
    <source>
        <strain evidence="6 7">NBRC 15719</strain>
    </source>
</reference>
<dbReference type="PIRSF" id="PIRSF000103">
    <property type="entry name" value="HIBADH"/>
    <property type="match status" value="1"/>
</dbReference>
<dbReference type="InterPro" id="IPR013328">
    <property type="entry name" value="6PGD_dom2"/>
</dbReference>
<dbReference type="InterPro" id="IPR036291">
    <property type="entry name" value="NAD(P)-bd_dom_sf"/>
</dbReference>
<keyword evidence="7" id="KW-1185">Reference proteome</keyword>
<feature type="domain" description="6-phosphogluconate dehydrogenase NADP-binding" evidence="4">
    <location>
        <begin position="13"/>
        <end position="169"/>
    </location>
</feature>
<dbReference type="EMBL" id="BJON01000022">
    <property type="protein sequence ID" value="GED71707.1"/>
    <property type="molecule type" value="Genomic_DNA"/>
</dbReference>
<accession>A0ABQ0TUS8</accession>
<dbReference type="Proteomes" id="UP000319578">
    <property type="component" value="Unassembled WGS sequence"/>
</dbReference>
<dbReference type="Gene3D" id="3.40.50.720">
    <property type="entry name" value="NAD(P)-binding Rossmann-like Domain"/>
    <property type="match status" value="1"/>
</dbReference>
<gene>
    <name evidence="6" type="primary">ykwC</name>
    <name evidence="6" type="ORF">BRE01_54090</name>
</gene>
<sequence>MVFLSLHAENTVIGFVGTGVMGKSMASHFLNAGYQVQVYTRTKEKAEELLVRGAMWKERISELAASADVIITMVGYPSDVEEVYLGAEGIVSHAKPGTFLLDMTTSKPSLAKKIYEEAKKRSLYSLDAPVSGGDVGAREARLTIMVGGDQEAFDRVEPLLQIMGKNVVLQGGPGAGQHTKMCNQICIATNMIGVCEAIAYAKKAGLDPTRVLTSIEAGAAGSWSLSNLAPRMIAGNYEPGFYIKHFIKDMGVALEAAKEMGLLTPGLELSKSLYEELAAKGEQDSGTQALIKWFEGKLEK</sequence>
<comment type="caution">
    <text evidence="6">The sequence shown here is derived from an EMBL/GenBank/DDBJ whole genome shotgun (WGS) entry which is preliminary data.</text>
</comment>
<dbReference type="SUPFAM" id="SSF48179">
    <property type="entry name" value="6-phosphogluconate dehydrogenase C-terminal domain-like"/>
    <property type="match status" value="1"/>
</dbReference>
<keyword evidence="2" id="KW-0560">Oxidoreductase</keyword>
<evidence type="ECO:0000259" key="5">
    <source>
        <dbReference type="Pfam" id="PF14833"/>
    </source>
</evidence>
<dbReference type="Pfam" id="PF03446">
    <property type="entry name" value="NAD_binding_2"/>
    <property type="match status" value="1"/>
</dbReference>
<comment type="similarity">
    <text evidence="1">Belongs to the HIBADH-related family.</text>
</comment>
<dbReference type="InterPro" id="IPR006115">
    <property type="entry name" value="6PGDH_NADP-bd"/>
</dbReference>
<keyword evidence="3" id="KW-0520">NAD</keyword>
<proteinExistence type="inferred from homology"/>
<evidence type="ECO:0000259" key="4">
    <source>
        <dbReference type="Pfam" id="PF03446"/>
    </source>
</evidence>
<dbReference type="PANTHER" id="PTHR43060:SF15">
    <property type="entry name" value="3-HYDROXYISOBUTYRATE DEHYDROGENASE-LIKE 1, MITOCHONDRIAL-RELATED"/>
    <property type="match status" value="1"/>
</dbReference>
<dbReference type="PANTHER" id="PTHR43060">
    <property type="entry name" value="3-HYDROXYISOBUTYRATE DEHYDROGENASE-LIKE 1, MITOCHONDRIAL-RELATED"/>
    <property type="match status" value="1"/>
</dbReference>
<dbReference type="InterPro" id="IPR029154">
    <property type="entry name" value="HIBADH-like_NADP-bd"/>
</dbReference>
<dbReference type="Pfam" id="PF14833">
    <property type="entry name" value="NAD_binding_11"/>
    <property type="match status" value="1"/>
</dbReference>
<evidence type="ECO:0000256" key="3">
    <source>
        <dbReference type="ARBA" id="ARBA00023027"/>
    </source>
</evidence>
<evidence type="ECO:0000256" key="1">
    <source>
        <dbReference type="ARBA" id="ARBA00009080"/>
    </source>
</evidence>
<evidence type="ECO:0000313" key="6">
    <source>
        <dbReference type="EMBL" id="GED71707.1"/>
    </source>
</evidence>
<dbReference type="InterPro" id="IPR008927">
    <property type="entry name" value="6-PGluconate_DH-like_C_sf"/>
</dbReference>
<dbReference type="SUPFAM" id="SSF51735">
    <property type="entry name" value="NAD(P)-binding Rossmann-fold domains"/>
    <property type="match status" value="1"/>
</dbReference>
<dbReference type="Gene3D" id="1.10.1040.10">
    <property type="entry name" value="N-(1-d-carboxylethyl)-l-norvaline Dehydrogenase, domain 2"/>
    <property type="match status" value="1"/>
</dbReference>
<feature type="domain" description="3-hydroxyisobutyrate dehydrogenase-like NAD-binding" evidence="5">
    <location>
        <begin position="174"/>
        <end position="293"/>
    </location>
</feature>